<feature type="non-terminal residue" evidence="3">
    <location>
        <position position="1"/>
    </location>
</feature>
<organism evidence="3 4">
    <name type="scientific">Mesorhabditis spiculigera</name>
    <dbReference type="NCBI Taxonomy" id="96644"/>
    <lineage>
        <taxon>Eukaryota</taxon>
        <taxon>Metazoa</taxon>
        <taxon>Ecdysozoa</taxon>
        <taxon>Nematoda</taxon>
        <taxon>Chromadorea</taxon>
        <taxon>Rhabditida</taxon>
        <taxon>Rhabditina</taxon>
        <taxon>Rhabditomorpha</taxon>
        <taxon>Rhabditoidea</taxon>
        <taxon>Rhabditidae</taxon>
        <taxon>Mesorhabditinae</taxon>
        <taxon>Mesorhabditis</taxon>
    </lineage>
</organism>
<evidence type="ECO:0000256" key="2">
    <source>
        <dbReference type="SAM" id="Phobius"/>
    </source>
</evidence>
<feature type="compositionally biased region" description="Pro residues" evidence="1">
    <location>
        <begin position="39"/>
        <end position="50"/>
    </location>
</feature>
<feature type="compositionally biased region" description="Low complexity" evidence="1">
    <location>
        <begin position="9"/>
        <end position="20"/>
    </location>
</feature>
<name>A0AA36CG32_9BILA</name>
<dbReference type="AlphaFoldDB" id="A0AA36CG32"/>
<keyword evidence="2" id="KW-0472">Membrane</keyword>
<sequence length="193" mass="20601">MANPHAKQPSAPAHPSSSSPPTSPRQANLQAAPGQHGYPPAPQYHEPPPAYNAAHNYPTVPNYQPQQQSSRAQDKPPYPTQQPSAYPAPSYTTQNAPVPHLIYSGGYQHQSGGPPPPPAGPGQPPVVVQVVGQGQGVLRCAYCPNGVIVRESDTCCVVLLIILMLCTFPFGLLFLLCIPCAVHDRCHQCHRIG</sequence>
<proteinExistence type="predicted"/>
<evidence type="ECO:0008006" key="5">
    <source>
        <dbReference type="Google" id="ProtNLM"/>
    </source>
</evidence>
<feature type="transmembrane region" description="Helical" evidence="2">
    <location>
        <begin position="157"/>
        <end position="182"/>
    </location>
</feature>
<keyword evidence="2" id="KW-1133">Transmembrane helix</keyword>
<evidence type="ECO:0000256" key="1">
    <source>
        <dbReference type="SAM" id="MobiDB-lite"/>
    </source>
</evidence>
<keyword evidence="2" id="KW-0812">Transmembrane</keyword>
<dbReference type="Proteomes" id="UP001177023">
    <property type="component" value="Unassembled WGS sequence"/>
</dbReference>
<evidence type="ECO:0000313" key="3">
    <source>
        <dbReference type="EMBL" id="CAJ0568387.1"/>
    </source>
</evidence>
<feature type="region of interest" description="Disordered" evidence="1">
    <location>
        <begin position="1"/>
        <end position="125"/>
    </location>
</feature>
<reference evidence="3" key="1">
    <citation type="submission" date="2023-06" db="EMBL/GenBank/DDBJ databases">
        <authorList>
            <person name="Delattre M."/>
        </authorList>
    </citation>
    <scope>NUCLEOTIDE SEQUENCE</scope>
    <source>
        <strain evidence="3">AF72</strain>
    </source>
</reference>
<feature type="compositionally biased region" description="Polar residues" evidence="1">
    <location>
        <begin position="59"/>
        <end position="71"/>
    </location>
</feature>
<feature type="compositionally biased region" description="Pro residues" evidence="1">
    <location>
        <begin position="113"/>
        <end position="124"/>
    </location>
</feature>
<protein>
    <recommendedName>
        <fullName evidence="5">Brain protein I3</fullName>
    </recommendedName>
</protein>
<dbReference type="EMBL" id="CATQJA010001734">
    <property type="protein sequence ID" value="CAJ0568387.1"/>
    <property type="molecule type" value="Genomic_DNA"/>
</dbReference>
<evidence type="ECO:0000313" key="4">
    <source>
        <dbReference type="Proteomes" id="UP001177023"/>
    </source>
</evidence>
<keyword evidence="4" id="KW-1185">Reference proteome</keyword>
<comment type="caution">
    <text evidence="3">The sequence shown here is derived from an EMBL/GenBank/DDBJ whole genome shotgun (WGS) entry which is preliminary data.</text>
</comment>
<accession>A0AA36CG32</accession>
<gene>
    <name evidence="3" type="ORF">MSPICULIGERA_LOCUS6907</name>
</gene>